<dbReference type="InterPro" id="IPR039353">
    <property type="entry name" value="TF_Adf1"/>
</dbReference>
<evidence type="ECO:0000256" key="1">
    <source>
        <dbReference type="PROSITE-ProRule" id="PRU00371"/>
    </source>
</evidence>
<feature type="compositionally biased region" description="Low complexity" evidence="2">
    <location>
        <begin position="291"/>
        <end position="307"/>
    </location>
</feature>
<evidence type="ECO:0000313" key="5">
    <source>
        <dbReference type="Proteomes" id="UP000694888"/>
    </source>
</evidence>
<comment type="subcellular location">
    <subcellularLocation>
        <location evidence="1">Nucleus</location>
    </subcellularLocation>
</comment>
<feature type="region of interest" description="Disordered" evidence="2">
    <location>
        <begin position="180"/>
        <end position="203"/>
    </location>
</feature>
<reference evidence="6" key="1">
    <citation type="submission" date="2025-08" db="UniProtKB">
        <authorList>
            <consortium name="RefSeq"/>
        </authorList>
    </citation>
    <scope>IDENTIFICATION</scope>
</reference>
<dbReference type="RefSeq" id="XP_012946166.1">
    <property type="nucleotide sequence ID" value="XM_013090712.2"/>
</dbReference>
<organism evidence="5 6">
    <name type="scientific">Aplysia californica</name>
    <name type="common">California sea hare</name>
    <dbReference type="NCBI Taxonomy" id="6500"/>
    <lineage>
        <taxon>Eukaryota</taxon>
        <taxon>Metazoa</taxon>
        <taxon>Spiralia</taxon>
        <taxon>Lophotrochozoa</taxon>
        <taxon>Mollusca</taxon>
        <taxon>Gastropoda</taxon>
        <taxon>Heterobranchia</taxon>
        <taxon>Euthyneura</taxon>
        <taxon>Tectipleura</taxon>
        <taxon>Aplysiida</taxon>
        <taxon>Aplysioidea</taxon>
        <taxon>Aplysiidae</taxon>
        <taxon>Aplysia</taxon>
    </lineage>
</organism>
<accession>A0ABM1AEJ1</accession>
<gene>
    <name evidence="6" type="primary">LOC106013889</name>
</gene>
<dbReference type="GeneID" id="106013889"/>
<dbReference type="Proteomes" id="UP000694888">
    <property type="component" value="Unplaced"/>
</dbReference>
<evidence type="ECO:0000313" key="6">
    <source>
        <dbReference type="RefSeq" id="XP_012946166.1"/>
    </source>
</evidence>
<evidence type="ECO:0000259" key="4">
    <source>
        <dbReference type="PROSITE" id="PS51031"/>
    </source>
</evidence>
<dbReference type="InterPro" id="IPR006578">
    <property type="entry name" value="MADF-dom"/>
</dbReference>
<sequence>MDVEVLIACVYKRSPIWDKRHKLHANRNVIDKLWTEIAAEMKCEGSTLRKKWKYLRDNFSAEYSKRPVSRSGDGADNYPQSKWTYFRSLLFLKDIVAPRACSGSIESTPLPVPATPGGTCDEQPQLYIDNAEEGQSVLDLESILVEGSVAAESQESTEQFPAVERVIEETDGRQVQFTGGAGTFPKTPSTSRAMKRKSRQDDHYQQRMCDIEERKLQYLFDKQARKRDNEDADTDLMFLKTLLPHIRLIPQHMKLRFQSKVQAVIEEFAYSNNQNFSQIHVQTESLYQSYSTSHSPSLSHSPSPTTSFDSAQQLRHW</sequence>
<keyword evidence="5" id="KW-1185">Reference proteome</keyword>
<name>A0ABM1AEJ1_APLCA</name>
<dbReference type="InterPro" id="IPR004210">
    <property type="entry name" value="BESS_motif"/>
</dbReference>
<dbReference type="PROSITE" id="PS51029">
    <property type="entry name" value="MADF"/>
    <property type="match status" value="1"/>
</dbReference>
<dbReference type="PANTHER" id="PTHR12243">
    <property type="entry name" value="MADF DOMAIN TRANSCRIPTION FACTOR"/>
    <property type="match status" value="1"/>
</dbReference>
<feature type="domain" description="MADF" evidence="3">
    <location>
        <begin position="5"/>
        <end position="97"/>
    </location>
</feature>
<evidence type="ECO:0000259" key="3">
    <source>
        <dbReference type="PROSITE" id="PS51029"/>
    </source>
</evidence>
<dbReference type="PROSITE" id="PS51031">
    <property type="entry name" value="BESS"/>
    <property type="match status" value="1"/>
</dbReference>
<dbReference type="Pfam" id="PF02944">
    <property type="entry name" value="BESS"/>
    <property type="match status" value="1"/>
</dbReference>
<protein>
    <submittedName>
        <fullName evidence="6">Uncharacterized protein LOC106013889</fullName>
    </submittedName>
</protein>
<dbReference type="Pfam" id="PF10545">
    <property type="entry name" value="MADF_DNA_bdg"/>
    <property type="match status" value="1"/>
</dbReference>
<feature type="domain" description="BESS" evidence="4">
    <location>
        <begin position="232"/>
        <end position="271"/>
    </location>
</feature>
<dbReference type="PANTHER" id="PTHR12243:SF67">
    <property type="entry name" value="COREPRESSOR OF PANGOLIN, ISOFORM A-RELATED"/>
    <property type="match status" value="1"/>
</dbReference>
<dbReference type="SMART" id="SM00595">
    <property type="entry name" value="MADF"/>
    <property type="match status" value="1"/>
</dbReference>
<evidence type="ECO:0000256" key="2">
    <source>
        <dbReference type="SAM" id="MobiDB-lite"/>
    </source>
</evidence>
<keyword evidence="1" id="KW-0539">Nucleus</keyword>
<proteinExistence type="predicted"/>
<feature type="compositionally biased region" description="Polar residues" evidence="2">
    <location>
        <begin position="308"/>
        <end position="317"/>
    </location>
</feature>
<feature type="region of interest" description="Disordered" evidence="2">
    <location>
        <begin position="291"/>
        <end position="317"/>
    </location>
</feature>